<organism evidence="1 2">
    <name type="scientific">Candidatus Pantoea formicae</name>
    <dbReference type="NCBI Taxonomy" id="2608355"/>
    <lineage>
        <taxon>Bacteria</taxon>
        <taxon>Pseudomonadati</taxon>
        <taxon>Pseudomonadota</taxon>
        <taxon>Gammaproteobacteria</taxon>
        <taxon>Enterobacterales</taxon>
        <taxon>Erwiniaceae</taxon>
        <taxon>Pantoea</taxon>
    </lineage>
</organism>
<evidence type="ECO:0000313" key="2">
    <source>
        <dbReference type="Proteomes" id="UP000780690"/>
    </source>
</evidence>
<gene>
    <name evidence="1" type="ORF">F3J38_21375</name>
</gene>
<protein>
    <submittedName>
        <fullName evidence="1">Uncharacterized protein</fullName>
    </submittedName>
</protein>
<name>A0ABX0R4V8_9GAMM</name>
<reference evidence="1 2" key="1">
    <citation type="journal article" date="2019" name="bioRxiv">
        <title>Bacteria contribute to plant secondary compound degradation in a generalist herbivore system.</title>
        <authorList>
            <person name="Francoeur C.B."/>
            <person name="Khadempour L."/>
            <person name="Moreira-Soto R.D."/>
            <person name="Gotting K."/>
            <person name="Book A.J."/>
            <person name="Pinto-Tomas A.A."/>
            <person name="Keefover-Ring K."/>
            <person name="Currie C.R."/>
        </authorList>
    </citation>
    <scope>NUCLEOTIDE SEQUENCE [LARGE SCALE GENOMIC DNA]</scope>
    <source>
        <strain evidence="1 2">Acro-805</strain>
    </source>
</reference>
<dbReference type="EMBL" id="VWXD01000009">
    <property type="protein sequence ID" value="NIF02571.1"/>
    <property type="molecule type" value="Genomic_DNA"/>
</dbReference>
<accession>A0ABX0R4V8</accession>
<sequence length="77" mass="9027">MWQFYYLLRMDQQDRLHVKGCVCLEDHPERQFLGSAINYRHAYQIASQQMKTRACICRLCVDDSMTESRDASLSPPA</sequence>
<dbReference type="RefSeq" id="WP_167141706.1">
    <property type="nucleotide sequence ID" value="NZ_VWXD01000009.1"/>
</dbReference>
<dbReference type="Proteomes" id="UP000780690">
    <property type="component" value="Unassembled WGS sequence"/>
</dbReference>
<proteinExistence type="predicted"/>
<evidence type="ECO:0000313" key="1">
    <source>
        <dbReference type="EMBL" id="NIF02571.1"/>
    </source>
</evidence>
<comment type="caution">
    <text evidence="1">The sequence shown here is derived from an EMBL/GenBank/DDBJ whole genome shotgun (WGS) entry which is preliminary data.</text>
</comment>
<keyword evidence="2" id="KW-1185">Reference proteome</keyword>